<accession>A0A432W6N9</accession>
<dbReference type="Proteomes" id="UP000288293">
    <property type="component" value="Unassembled WGS sequence"/>
</dbReference>
<dbReference type="EMBL" id="PIPL01000001">
    <property type="protein sequence ID" value="RUO25744.1"/>
    <property type="molecule type" value="Genomic_DNA"/>
</dbReference>
<dbReference type="InterPro" id="IPR021813">
    <property type="entry name" value="DUF3392"/>
</dbReference>
<gene>
    <name evidence="2" type="ORF">CWE09_03160</name>
</gene>
<feature type="transmembrane region" description="Helical" evidence="1">
    <location>
        <begin position="12"/>
        <end position="32"/>
    </location>
</feature>
<evidence type="ECO:0000313" key="3">
    <source>
        <dbReference type="Proteomes" id="UP000288293"/>
    </source>
</evidence>
<proteinExistence type="predicted"/>
<feature type="transmembrane region" description="Helical" evidence="1">
    <location>
        <begin position="86"/>
        <end position="102"/>
    </location>
</feature>
<evidence type="ECO:0000313" key="2">
    <source>
        <dbReference type="EMBL" id="RUO25744.1"/>
    </source>
</evidence>
<evidence type="ECO:0000256" key="1">
    <source>
        <dbReference type="SAM" id="Phobius"/>
    </source>
</evidence>
<comment type="caution">
    <text evidence="2">The sequence shown here is derived from an EMBL/GenBank/DDBJ whole genome shotgun (WGS) entry which is preliminary data.</text>
</comment>
<keyword evidence="1" id="KW-1133">Transmembrane helix</keyword>
<sequence length="106" mass="12041">MLENWIIQSSLWLRPHLFTISLMIVATLLVLYGNNVNAAVRRQVQHYHFILRTIVFILLCAFGYGLLTSLLSPFLARQLAQVPDHYLGPLVIIISITLGGLAERNR</sequence>
<protein>
    <submittedName>
        <fullName evidence="2">DUF3392 domain-containing protein</fullName>
    </submittedName>
</protein>
<reference evidence="2 3" key="1">
    <citation type="journal article" date="2011" name="Front. Microbiol.">
        <title>Genomic signatures of strain selection and enhancement in Bacillus atrophaeus var. globigii, a historical biowarfare simulant.</title>
        <authorList>
            <person name="Gibbons H.S."/>
            <person name="Broomall S.M."/>
            <person name="McNew L.A."/>
            <person name="Daligault H."/>
            <person name="Chapman C."/>
            <person name="Bruce D."/>
            <person name="Karavis M."/>
            <person name="Krepps M."/>
            <person name="McGregor P.A."/>
            <person name="Hong C."/>
            <person name="Park K.H."/>
            <person name="Akmal A."/>
            <person name="Feldman A."/>
            <person name="Lin J.S."/>
            <person name="Chang W.E."/>
            <person name="Higgs B.W."/>
            <person name="Demirev P."/>
            <person name="Lindquist J."/>
            <person name="Liem A."/>
            <person name="Fochler E."/>
            <person name="Read T.D."/>
            <person name="Tapia R."/>
            <person name="Johnson S."/>
            <person name="Bishop-Lilly K.A."/>
            <person name="Detter C."/>
            <person name="Han C."/>
            <person name="Sozhamannan S."/>
            <person name="Rosenzweig C.N."/>
            <person name="Skowronski E.W."/>
        </authorList>
    </citation>
    <scope>NUCLEOTIDE SEQUENCE [LARGE SCALE GENOMIC DNA]</scope>
    <source>
        <strain evidence="2 3">MLST1</strain>
    </source>
</reference>
<keyword evidence="3" id="KW-1185">Reference proteome</keyword>
<dbReference type="AlphaFoldDB" id="A0A432W6N9"/>
<feature type="transmembrane region" description="Helical" evidence="1">
    <location>
        <begin position="53"/>
        <end position="74"/>
    </location>
</feature>
<keyword evidence="1" id="KW-0812">Transmembrane</keyword>
<dbReference type="RefSeq" id="WP_126802561.1">
    <property type="nucleotide sequence ID" value="NZ_PIPL01000001.1"/>
</dbReference>
<name>A0A432W6N9_9GAMM</name>
<keyword evidence="1" id="KW-0472">Membrane</keyword>
<dbReference type="OrthoDB" id="6196761at2"/>
<dbReference type="Pfam" id="PF11872">
    <property type="entry name" value="DUF3392"/>
    <property type="match status" value="1"/>
</dbReference>
<organism evidence="2 3">
    <name type="scientific">Aliidiomarina minuta</name>
    <dbReference type="NCBI Taxonomy" id="880057"/>
    <lineage>
        <taxon>Bacteria</taxon>
        <taxon>Pseudomonadati</taxon>
        <taxon>Pseudomonadota</taxon>
        <taxon>Gammaproteobacteria</taxon>
        <taxon>Alteromonadales</taxon>
        <taxon>Idiomarinaceae</taxon>
        <taxon>Aliidiomarina</taxon>
    </lineage>
</organism>